<dbReference type="Proteomes" id="UP001642360">
    <property type="component" value="Unassembled WGS sequence"/>
</dbReference>
<accession>A0ABC8R442</accession>
<gene>
    <name evidence="1" type="ORF">ILEXP_LOCUS6598</name>
</gene>
<dbReference type="AlphaFoldDB" id="A0ABC8R442"/>
<sequence length="121" mass="13794">KGNRAAVEEATKIPKVKKRVPRRGEIRVKVAVGSSSVLGKRKNENREDIRDDIEVEELPILKNKVRSLTVIQECLLPLMIQKQALVSSPAYHHENFELELPRDWASSDRSYTSRCCEDPKA</sequence>
<protein>
    <submittedName>
        <fullName evidence="1">Uncharacterized protein</fullName>
    </submittedName>
</protein>
<dbReference type="EMBL" id="CAUOFW020000947">
    <property type="protein sequence ID" value="CAK9139211.1"/>
    <property type="molecule type" value="Genomic_DNA"/>
</dbReference>
<evidence type="ECO:0000313" key="2">
    <source>
        <dbReference type="Proteomes" id="UP001642360"/>
    </source>
</evidence>
<evidence type="ECO:0000313" key="1">
    <source>
        <dbReference type="EMBL" id="CAK9139211.1"/>
    </source>
</evidence>
<comment type="caution">
    <text evidence="1">The sequence shown here is derived from an EMBL/GenBank/DDBJ whole genome shotgun (WGS) entry which is preliminary data.</text>
</comment>
<organism evidence="1 2">
    <name type="scientific">Ilex paraguariensis</name>
    <name type="common">yerba mate</name>
    <dbReference type="NCBI Taxonomy" id="185542"/>
    <lineage>
        <taxon>Eukaryota</taxon>
        <taxon>Viridiplantae</taxon>
        <taxon>Streptophyta</taxon>
        <taxon>Embryophyta</taxon>
        <taxon>Tracheophyta</taxon>
        <taxon>Spermatophyta</taxon>
        <taxon>Magnoliopsida</taxon>
        <taxon>eudicotyledons</taxon>
        <taxon>Gunneridae</taxon>
        <taxon>Pentapetalae</taxon>
        <taxon>asterids</taxon>
        <taxon>campanulids</taxon>
        <taxon>Aquifoliales</taxon>
        <taxon>Aquifoliaceae</taxon>
        <taxon>Ilex</taxon>
    </lineage>
</organism>
<feature type="non-terminal residue" evidence="1">
    <location>
        <position position="1"/>
    </location>
</feature>
<name>A0ABC8R442_9AQUA</name>
<reference evidence="1 2" key="1">
    <citation type="submission" date="2024-02" db="EMBL/GenBank/DDBJ databases">
        <authorList>
            <person name="Vignale AGUSTIN F."/>
            <person name="Sosa J E."/>
            <person name="Modenutti C."/>
        </authorList>
    </citation>
    <scope>NUCLEOTIDE SEQUENCE [LARGE SCALE GENOMIC DNA]</scope>
</reference>
<keyword evidence="2" id="KW-1185">Reference proteome</keyword>
<proteinExistence type="predicted"/>